<gene>
    <name evidence="2" type="ORF">RLT85_07515</name>
</gene>
<proteinExistence type="predicted"/>
<dbReference type="EMBL" id="JAVRBG010000006">
    <property type="protein sequence ID" value="MDT0294479.1"/>
    <property type="molecule type" value="Genomic_DNA"/>
</dbReference>
<sequence length="86" mass="9170">MKKLLIISSIFFTASLMHGANTNSDISTLGNDISPKKTIHSEDDNATDVKRAATITVNCEDGSSYEVTCDGCSTTQLLNVAWALCA</sequence>
<organism evidence="2 3">
    <name type="scientific">Mesonia ostreae</name>
    <dbReference type="NCBI Taxonomy" id="861110"/>
    <lineage>
        <taxon>Bacteria</taxon>
        <taxon>Pseudomonadati</taxon>
        <taxon>Bacteroidota</taxon>
        <taxon>Flavobacteriia</taxon>
        <taxon>Flavobacteriales</taxon>
        <taxon>Flavobacteriaceae</taxon>
        <taxon>Mesonia</taxon>
    </lineage>
</organism>
<feature type="signal peptide" evidence="1">
    <location>
        <begin position="1"/>
        <end position="19"/>
    </location>
</feature>
<dbReference type="Proteomes" id="UP001182991">
    <property type="component" value="Unassembled WGS sequence"/>
</dbReference>
<name>A0ABU2KIH3_9FLAO</name>
<dbReference type="RefSeq" id="WP_311401413.1">
    <property type="nucleotide sequence ID" value="NZ_JAVRBG010000006.1"/>
</dbReference>
<feature type="chain" id="PRO_5046589482" evidence="1">
    <location>
        <begin position="20"/>
        <end position="86"/>
    </location>
</feature>
<keyword evidence="3" id="KW-1185">Reference proteome</keyword>
<accession>A0ABU2KIH3</accession>
<evidence type="ECO:0000313" key="3">
    <source>
        <dbReference type="Proteomes" id="UP001182991"/>
    </source>
</evidence>
<evidence type="ECO:0000256" key="1">
    <source>
        <dbReference type="SAM" id="SignalP"/>
    </source>
</evidence>
<comment type="caution">
    <text evidence="2">The sequence shown here is derived from an EMBL/GenBank/DDBJ whole genome shotgun (WGS) entry which is preliminary data.</text>
</comment>
<reference evidence="3" key="1">
    <citation type="submission" date="2023-07" db="EMBL/GenBank/DDBJ databases">
        <title>Isolating and identifying novel microbial strains from the Mariana Trench.</title>
        <authorList>
            <person name="Fu H."/>
        </authorList>
    </citation>
    <scope>NUCLEOTIDE SEQUENCE [LARGE SCALE GENOMIC DNA]</scope>
    <source>
        <strain evidence="3">T-y2</strain>
    </source>
</reference>
<keyword evidence="1" id="KW-0732">Signal</keyword>
<evidence type="ECO:0000313" key="2">
    <source>
        <dbReference type="EMBL" id="MDT0294479.1"/>
    </source>
</evidence>
<protein>
    <submittedName>
        <fullName evidence="2">Uncharacterized protein</fullName>
    </submittedName>
</protein>